<dbReference type="GO" id="GO:0009103">
    <property type="term" value="P:lipopolysaccharide biosynthetic process"/>
    <property type="evidence" value="ECO:0007669"/>
    <property type="project" value="UniProtKB-KW"/>
</dbReference>
<keyword evidence="1" id="KW-1003">Cell membrane</keyword>
<name>A0A7U3ZL79_RUNSL</name>
<evidence type="ECO:0000256" key="5">
    <source>
        <dbReference type="ARBA" id="ARBA00022985"/>
    </source>
</evidence>
<keyword evidence="7 8" id="KW-0472">Membrane</keyword>
<reference evidence="10 11" key="2">
    <citation type="journal article" date="2012" name="Stand. Genomic Sci.">
        <title>Complete genome sequence of the aquatic bacterium Runella slithyformis type strain (LSU 4(T)).</title>
        <authorList>
            <person name="Copeland A."/>
            <person name="Zhang X."/>
            <person name="Misra M."/>
            <person name="Lapidus A."/>
            <person name="Nolan M."/>
            <person name="Lucas S."/>
            <person name="Deshpande S."/>
            <person name="Cheng J.F."/>
            <person name="Tapia R."/>
            <person name="Goodwin L.A."/>
            <person name="Pitluck S."/>
            <person name="Liolios K."/>
            <person name="Pagani I."/>
            <person name="Ivanova N."/>
            <person name="Mikhailova N."/>
            <person name="Pati A."/>
            <person name="Chen A."/>
            <person name="Palaniappan K."/>
            <person name="Land M."/>
            <person name="Hauser L."/>
            <person name="Pan C."/>
            <person name="Jeffries C.D."/>
            <person name="Detter J.C."/>
            <person name="Brambilla E.M."/>
            <person name="Rohde M."/>
            <person name="Djao O.D."/>
            <person name="Goker M."/>
            <person name="Sikorski J."/>
            <person name="Tindall B.J."/>
            <person name="Woyke T."/>
            <person name="Bristow J."/>
            <person name="Eisen J.A."/>
            <person name="Markowitz V."/>
            <person name="Hugenholtz P."/>
            <person name="Kyrpides N.C."/>
            <person name="Klenk H.P."/>
            <person name="Mavromatis K."/>
        </authorList>
    </citation>
    <scope>NUCLEOTIDE SEQUENCE [LARGE SCALE GENOMIC DNA]</scope>
    <source>
        <strain evidence="11">ATCC 29530 / DSM 19594 / LMG 11500 / NCIMB 11436 / LSU 4</strain>
    </source>
</reference>
<keyword evidence="11" id="KW-1185">Reference proteome</keyword>
<dbReference type="InterPro" id="IPR050256">
    <property type="entry name" value="Glycosyltransferase_2"/>
</dbReference>
<organism evidence="10 11">
    <name type="scientific">Runella slithyformis (strain ATCC 29530 / DSM 19594 / LMG 11500 / NCIMB 11436 / LSU 4)</name>
    <dbReference type="NCBI Taxonomy" id="761193"/>
    <lineage>
        <taxon>Bacteria</taxon>
        <taxon>Pseudomonadati</taxon>
        <taxon>Bacteroidota</taxon>
        <taxon>Cytophagia</taxon>
        <taxon>Cytophagales</taxon>
        <taxon>Spirosomataceae</taxon>
        <taxon>Runella</taxon>
    </lineage>
</organism>
<dbReference type="Gene3D" id="3.90.550.10">
    <property type="entry name" value="Spore Coat Polysaccharide Biosynthesis Protein SpsA, Chain A"/>
    <property type="match status" value="1"/>
</dbReference>
<dbReference type="InterPro" id="IPR001173">
    <property type="entry name" value="Glyco_trans_2-like"/>
</dbReference>
<evidence type="ECO:0000256" key="3">
    <source>
        <dbReference type="ARBA" id="ARBA00022679"/>
    </source>
</evidence>
<feature type="transmembrane region" description="Helical" evidence="8">
    <location>
        <begin position="256"/>
        <end position="279"/>
    </location>
</feature>
<feature type="transmembrane region" description="Helical" evidence="8">
    <location>
        <begin position="226"/>
        <end position="250"/>
    </location>
</feature>
<evidence type="ECO:0000256" key="6">
    <source>
        <dbReference type="ARBA" id="ARBA00022989"/>
    </source>
</evidence>
<feature type="domain" description="Glycosyltransferase 2-like" evidence="9">
    <location>
        <begin position="4"/>
        <end position="132"/>
    </location>
</feature>
<accession>A0A7U3ZL79</accession>
<evidence type="ECO:0000256" key="2">
    <source>
        <dbReference type="ARBA" id="ARBA00022676"/>
    </source>
</evidence>
<dbReference type="KEGG" id="rsi:Runsl_2872"/>
<gene>
    <name evidence="10" type="ordered locus">Runsl_2872</name>
</gene>
<keyword evidence="5" id="KW-0448">Lipopolysaccharide biosynthesis</keyword>
<evidence type="ECO:0000256" key="4">
    <source>
        <dbReference type="ARBA" id="ARBA00022692"/>
    </source>
</evidence>
<keyword evidence="4 8" id="KW-0812">Transmembrane</keyword>
<evidence type="ECO:0000313" key="10">
    <source>
        <dbReference type="EMBL" id="AEI49260.1"/>
    </source>
</evidence>
<dbReference type="CDD" id="cd04187">
    <property type="entry name" value="DPM1_like_bac"/>
    <property type="match status" value="1"/>
</dbReference>
<dbReference type="SUPFAM" id="SSF53448">
    <property type="entry name" value="Nucleotide-diphospho-sugar transferases"/>
    <property type="match status" value="1"/>
</dbReference>
<keyword evidence="3 10" id="KW-0808">Transferase</keyword>
<dbReference type="PANTHER" id="PTHR48090">
    <property type="entry name" value="UNDECAPRENYL-PHOSPHATE 4-DEOXY-4-FORMAMIDO-L-ARABINOSE TRANSFERASE-RELATED"/>
    <property type="match status" value="1"/>
</dbReference>
<evidence type="ECO:0000313" key="11">
    <source>
        <dbReference type="Proteomes" id="UP000000493"/>
    </source>
</evidence>
<proteinExistence type="predicted"/>
<dbReference type="EMBL" id="CP002859">
    <property type="protein sequence ID" value="AEI49260.1"/>
    <property type="molecule type" value="Genomic_DNA"/>
</dbReference>
<sequence>MLLSVIIPVYNSDRTIGRLVEHVLETLDRSILEIILINDSSQDQSENVCSELAQRFEQVKFISLRRNFGEFNAVMCGLNYAQGDYCVMIDDDFQNPPSEILKLIQTAQQNGYDVVYSFYEQKKHSLFRNAGSMLVNWLTNWLLEKPKDLYLSSFKLIARPVVQEIIKYKGPYPYIDGLIFRVTRNVGRVQVSHNKREEGQSGYTLRKLTSLFLTIVFGYSLKPLRLLTAGGLLAIALSCSIVLLDTVFWAVHAPFFIFNLPFLLLLFFSGMILTALGVVGEYIGRMYMAQSGLPQYVEKFSVSKR</sequence>
<keyword evidence="6 8" id="KW-1133">Transmembrane helix</keyword>
<dbReference type="PANTHER" id="PTHR48090:SF3">
    <property type="entry name" value="UNDECAPRENYL-PHOSPHATE 4-DEOXY-4-FORMAMIDO-L-ARABINOSE TRANSFERASE"/>
    <property type="match status" value="1"/>
</dbReference>
<protein>
    <submittedName>
        <fullName evidence="10">Glycosyl transferase family 2</fullName>
    </submittedName>
</protein>
<evidence type="ECO:0000256" key="7">
    <source>
        <dbReference type="ARBA" id="ARBA00023136"/>
    </source>
</evidence>
<dbReference type="AlphaFoldDB" id="A0A7U3ZL79"/>
<evidence type="ECO:0000259" key="9">
    <source>
        <dbReference type="Pfam" id="PF00535"/>
    </source>
</evidence>
<keyword evidence="2" id="KW-0328">Glycosyltransferase</keyword>
<dbReference type="Proteomes" id="UP000000493">
    <property type="component" value="Chromosome"/>
</dbReference>
<dbReference type="Pfam" id="PF00535">
    <property type="entry name" value="Glycos_transf_2"/>
    <property type="match status" value="1"/>
</dbReference>
<dbReference type="GO" id="GO:0005886">
    <property type="term" value="C:plasma membrane"/>
    <property type="evidence" value="ECO:0007669"/>
    <property type="project" value="TreeGrafter"/>
</dbReference>
<evidence type="ECO:0000256" key="1">
    <source>
        <dbReference type="ARBA" id="ARBA00022475"/>
    </source>
</evidence>
<dbReference type="RefSeq" id="WP_013928569.1">
    <property type="nucleotide sequence ID" value="NC_015703.1"/>
</dbReference>
<dbReference type="GO" id="GO:0099621">
    <property type="term" value="F:undecaprenyl-phosphate 4-deoxy-4-formamido-L-arabinose transferase activity"/>
    <property type="evidence" value="ECO:0007669"/>
    <property type="project" value="TreeGrafter"/>
</dbReference>
<reference evidence="11" key="1">
    <citation type="submission" date="2011-06" db="EMBL/GenBank/DDBJ databases">
        <title>The complete genome of chromosome of Runella slithyformis DSM 19594.</title>
        <authorList>
            <consortium name="US DOE Joint Genome Institute (JGI-PGF)"/>
            <person name="Lucas S."/>
            <person name="Han J."/>
            <person name="Lapidus A."/>
            <person name="Bruce D."/>
            <person name="Goodwin L."/>
            <person name="Pitluck S."/>
            <person name="Peters L."/>
            <person name="Kyrpides N."/>
            <person name="Mavromatis K."/>
            <person name="Ivanova N."/>
            <person name="Ovchinnikova G."/>
            <person name="Zhang X."/>
            <person name="Misra M."/>
            <person name="Detter J.C."/>
            <person name="Tapia R."/>
            <person name="Han C."/>
            <person name="Land M."/>
            <person name="Hauser L."/>
            <person name="Markowitz V."/>
            <person name="Cheng J.-F."/>
            <person name="Hugenholtz P."/>
            <person name="Woyke T."/>
            <person name="Wu D."/>
            <person name="Tindall B."/>
            <person name="Faehrich R."/>
            <person name="Brambilla E."/>
            <person name="Klenk H.-P."/>
            <person name="Eisen J.A."/>
        </authorList>
    </citation>
    <scope>NUCLEOTIDE SEQUENCE [LARGE SCALE GENOMIC DNA]</scope>
    <source>
        <strain evidence="11">ATCC 29530 / DSM 19594 / LMG 11500 / NCIMB 11436 / LSU 4</strain>
    </source>
</reference>
<dbReference type="InterPro" id="IPR029044">
    <property type="entry name" value="Nucleotide-diphossugar_trans"/>
</dbReference>
<evidence type="ECO:0000256" key="8">
    <source>
        <dbReference type="SAM" id="Phobius"/>
    </source>
</evidence>